<dbReference type="InterPro" id="IPR051045">
    <property type="entry name" value="TonB-dependent_transducer"/>
</dbReference>
<keyword evidence="3" id="KW-0813">Transport</keyword>
<comment type="subcellular location">
    <subcellularLocation>
        <location evidence="1">Cell inner membrane</location>
        <topology evidence="1">Single-pass membrane protein</topology>
        <orientation evidence="1">Periplasmic side</orientation>
    </subcellularLocation>
</comment>
<evidence type="ECO:0000256" key="6">
    <source>
        <dbReference type="ARBA" id="ARBA00022692"/>
    </source>
</evidence>
<feature type="region of interest" description="Disordered" evidence="10">
    <location>
        <begin position="139"/>
        <end position="171"/>
    </location>
</feature>
<evidence type="ECO:0000256" key="7">
    <source>
        <dbReference type="ARBA" id="ARBA00022927"/>
    </source>
</evidence>
<evidence type="ECO:0000256" key="4">
    <source>
        <dbReference type="ARBA" id="ARBA00022475"/>
    </source>
</evidence>
<comment type="similarity">
    <text evidence="2">Belongs to the TonB family.</text>
</comment>
<evidence type="ECO:0000313" key="13">
    <source>
        <dbReference type="EMBL" id="MBB5213088.1"/>
    </source>
</evidence>
<dbReference type="NCBIfam" id="TIGR01352">
    <property type="entry name" value="tonB_Cterm"/>
    <property type="match status" value="1"/>
</dbReference>
<evidence type="ECO:0000313" key="14">
    <source>
        <dbReference type="Proteomes" id="UP000563601"/>
    </source>
</evidence>
<evidence type="ECO:0000256" key="9">
    <source>
        <dbReference type="ARBA" id="ARBA00023136"/>
    </source>
</evidence>
<evidence type="ECO:0000256" key="1">
    <source>
        <dbReference type="ARBA" id="ARBA00004383"/>
    </source>
</evidence>
<feature type="region of interest" description="Disordered" evidence="10">
    <location>
        <begin position="1"/>
        <end position="27"/>
    </location>
</feature>
<evidence type="ECO:0000256" key="3">
    <source>
        <dbReference type="ARBA" id="ARBA00022448"/>
    </source>
</evidence>
<keyword evidence="4" id="KW-1003">Cell membrane</keyword>
<dbReference type="EMBL" id="JACHHR010000005">
    <property type="protein sequence ID" value="MBB5213088.1"/>
    <property type="molecule type" value="Genomic_DNA"/>
</dbReference>
<name>A0AA89PFP3_9GAMM</name>
<evidence type="ECO:0000256" key="8">
    <source>
        <dbReference type="ARBA" id="ARBA00022989"/>
    </source>
</evidence>
<keyword evidence="7" id="KW-0653">Protein transport</keyword>
<accession>A0AA89PFP3</accession>
<feature type="compositionally biased region" description="Basic and acidic residues" evidence="10">
    <location>
        <begin position="97"/>
        <end position="106"/>
    </location>
</feature>
<dbReference type="Proteomes" id="UP000563601">
    <property type="component" value="Unassembled WGS sequence"/>
</dbReference>
<feature type="region of interest" description="Disordered" evidence="10">
    <location>
        <begin position="85"/>
        <end position="106"/>
    </location>
</feature>
<dbReference type="RefSeq" id="WP_237567735.1">
    <property type="nucleotide sequence ID" value="NZ_CP047491.1"/>
</dbReference>
<sequence>MTAAASQSRAGGTKQASTPAPTPASPATQGDRFTFALFLACALHALLIFGVAFTAPEAKEAPPTLEVTLAQHRSLDAPEDADYLAQHNQQASGTAETPKELSTDRQAEIADTSIRQVSPLPQQQAARPADQLRQLITTIGDSPQQAPELPAEDKRSEEKRGDAPSDLPPTNPEIASLQARLDKIRQTIAQRPRVRRLTSVATRASSDAAYLHDWRQKVEAVGNDNFPEEALARQITGDLRMMVRLLPTGAVEEVVILESSGERILDDAAQQIVRLAAPFAPFPTEIRKEADRLEIIRTWRFEMTGFSTAAGKTPSRG</sequence>
<dbReference type="InterPro" id="IPR037682">
    <property type="entry name" value="TonB_C"/>
</dbReference>
<feature type="transmembrane region" description="Helical" evidence="11">
    <location>
        <begin position="33"/>
        <end position="55"/>
    </location>
</feature>
<feature type="compositionally biased region" description="Polar residues" evidence="10">
    <location>
        <begin position="86"/>
        <end position="95"/>
    </location>
</feature>
<dbReference type="GO" id="GO:0031992">
    <property type="term" value="F:energy transducer activity"/>
    <property type="evidence" value="ECO:0007669"/>
    <property type="project" value="TreeGrafter"/>
</dbReference>
<feature type="compositionally biased region" description="Basic and acidic residues" evidence="10">
    <location>
        <begin position="151"/>
        <end position="163"/>
    </location>
</feature>
<dbReference type="AlphaFoldDB" id="A0AA89PFP3"/>
<keyword evidence="6 11" id="KW-0812">Transmembrane</keyword>
<gene>
    <name evidence="13" type="ORF">HNQ53_003334</name>
</gene>
<dbReference type="PANTHER" id="PTHR33446:SF11">
    <property type="entry name" value="TONB3"/>
    <property type="match status" value="1"/>
</dbReference>
<feature type="domain" description="TonB C-terminal" evidence="12">
    <location>
        <begin position="211"/>
        <end position="310"/>
    </location>
</feature>
<keyword evidence="5" id="KW-0997">Cell inner membrane</keyword>
<dbReference type="Gene3D" id="3.30.1150.10">
    <property type="match status" value="1"/>
</dbReference>
<evidence type="ECO:0000256" key="10">
    <source>
        <dbReference type="SAM" id="MobiDB-lite"/>
    </source>
</evidence>
<dbReference type="PROSITE" id="PS52015">
    <property type="entry name" value="TONB_CTD"/>
    <property type="match status" value="1"/>
</dbReference>
<dbReference type="SUPFAM" id="SSF74653">
    <property type="entry name" value="TolA/TonB C-terminal domain"/>
    <property type="match status" value="1"/>
</dbReference>
<evidence type="ECO:0000256" key="11">
    <source>
        <dbReference type="SAM" id="Phobius"/>
    </source>
</evidence>
<dbReference type="InterPro" id="IPR006260">
    <property type="entry name" value="TonB/TolA_C"/>
</dbReference>
<dbReference type="GO" id="GO:0015031">
    <property type="term" value="P:protein transport"/>
    <property type="evidence" value="ECO:0007669"/>
    <property type="project" value="UniProtKB-KW"/>
</dbReference>
<dbReference type="PANTHER" id="PTHR33446">
    <property type="entry name" value="PROTEIN TONB-RELATED"/>
    <property type="match status" value="1"/>
</dbReference>
<dbReference type="GO" id="GO:0098797">
    <property type="term" value="C:plasma membrane protein complex"/>
    <property type="evidence" value="ECO:0007669"/>
    <property type="project" value="TreeGrafter"/>
</dbReference>
<dbReference type="GO" id="GO:0055085">
    <property type="term" value="P:transmembrane transport"/>
    <property type="evidence" value="ECO:0007669"/>
    <property type="project" value="InterPro"/>
</dbReference>
<organism evidence="13 14">
    <name type="scientific">Microbulbifer hydrolyticus</name>
    <dbReference type="NCBI Taxonomy" id="48074"/>
    <lineage>
        <taxon>Bacteria</taxon>
        <taxon>Pseudomonadati</taxon>
        <taxon>Pseudomonadota</taxon>
        <taxon>Gammaproteobacteria</taxon>
        <taxon>Cellvibrionales</taxon>
        <taxon>Microbulbiferaceae</taxon>
        <taxon>Microbulbifer</taxon>
    </lineage>
</organism>
<reference evidence="13 14" key="1">
    <citation type="submission" date="2020-08" db="EMBL/GenBank/DDBJ databases">
        <title>Genomic Encyclopedia of Type Strains, Phase IV (KMG-IV): sequencing the most valuable type-strain genomes for metagenomic binning, comparative biology and taxonomic classification.</title>
        <authorList>
            <person name="Goeker M."/>
        </authorList>
    </citation>
    <scope>NUCLEOTIDE SEQUENCE [LARGE SCALE GENOMIC DNA]</scope>
    <source>
        <strain evidence="13 14">DSM 11525</strain>
    </source>
</reference>
<evidence type="ECO:0000256" key="2">
    <source>
        <dbReference type="ARBA" id="ARBA00006555"/>
    </source>
</evidence>
<evidence type="ECO:0000256" key="5">
    <source>
        <dbReference type="ARBA" id="ARBA00022519"/>
    </source>
</evidence>
<keyword evidence="8 11" id="KW-1133">Transmembrane helix</keyword>
<dbReference type="Pfam" id="PF03544">
    <property type="entry name" value="TonB_C"/>
    <property type="match status" value="1"/>
</dbReference>
<protein>
    <submittedName>
        <fullName evidence="13">Protein TonB</fullName>
    </submittedName>
</protein>
<comment type="caution">
    <text evidence="13">The sequence shown here is derived from an EMBL/GenBank/DDBJ whole genome shotgun (WGS) entry which is preliminary data.</text>
</comment>
<evidence type="ECO:0000259" key="12">
    <source>
        <dbReference type="PROSITE" id="PS52015"/>
    </source>
</evidence>
<keyword evidence="9 11" id="KW-0472">Membrane</keyword>
<proteinExistence type="inferred from homology"/>
<feature type="compositionally biased region" description="Polar residues" evidence="10">
    <location>
        <begin position="1"/>
        <end position="10"/>
    </location>
</feature>